<dbReference type="PANTHER" id="PTHR47893">
    <property type="entry name" value="REGULATORY PROTEIN PCHR"/>
    <property type="match status" value="1"/>
</dbReference>
<dbReference type="OrthoDB" id="1156172at2"/>
<dbReference type="PROSITE" id="PS00041">
    <property type="entry name" value="HTH_ARAC_FAMILY_1"/>
    <property type="match status" value="1"/>
</dbReference>
<dbReference type="PROSITE" id="PS01124">
    <property type="entry name" value="HTH_ARAC_FAMILY_2"/>
    <property type="match status" value="1"/>
</dbReference>
<dbReference type="InterPro" id="IPR009057">
    <property type="entry name" value="Homeodomain-like_sf"/>
</dbReference>
<keyword evidence="6" id="KW-1185">Reference proteome</keyword>
<organism evidence="5 6">
    <name type="scientific">Spirosoma endophyticum</name>
    <dbReference type="NCBI Taxonomy" id="662367"/>
    <lineage>
        <taxon>Bacteria</taxon>
        <taxon>Pseudomonadati</taxon>
        <taxon>Bacteroidota</taxon>
        <taxon>Cytophagia</taxon>
        <taxon>Cytophagales</taxon>
        <taxon>Cytophagaceae</taxon>
        <taxon>Spirosoma</taxon>
    </lineage>
</organism>
<evidence type="ECO:0000313" key="6">
    <source>
        <dbReference type="Proteomes" id="UP000198598"/>
    </source>
</evidence>
<dbReference type="EMBL" id="FOLQ01000037">
    <property type="protein sequence ID" value="SFF23664.1"/>
    <property type="molecule type" value="Genomic_DNA"/>
</dbReference>
<dbReference type="Pfam" id="PF12833">
    <property type="entry name" value="HTH_18"/>
    <property type="match status" value="1"/>
</dbReference>
<dbReference type="InterPro" id="IPR018060">
    <property type="entry name" value="HTH_AraC"/>
</dbReference>
<protein>
    <submittedName>
        <fullName evidence="5">AraC-type DNA-binding protein</fullName>
    </submittedName>
</protein>
<evidence type="ECO:0000256" key="2">
    <source>
        <dbReference type="ARBA" id="ARBA00023125"/>
    </source>
</evidence>
<accession>A0A1I2H084</accession>
<dbReference type="Proteomes" id="UP000198598">
    <property type="component" value="Unassembled WGS sequence"/>
</dbReference>
<dbReference type="SMART" id="SM00342">
    <property type="entry name" value="HTH_ARAC"/>
    <property type="match status" value="1"/>
</dbReference>
<dbReference type="InterPro" id="IPR018062">
    <property type="entry name" value="HTH_AraC-typ_CS"/>
</dbReference>
<proteinExistence type="predicted"/>
<keyword evidence="1" id="KW-0805">Transcription regulation</keyword>
<dbReference type="InterPro" id="IPR020449">
    <property type="entry name" value="Tscrpt_reg_AraC-type_HTH"/>
</dbReference>
<evidence type="ECO:0000256" key="3">
    <source>
        <dbReference type="ARBA" id="ARBA00023163"/>
    </source>
</evidence>
<name>A0A1I2H084_9BACT</name>
<dbReference type="InterPro" id="IPR053142">
    <property type="entry name" value="PchR_regulatory_protein"/>
</dbReference>
<feature type="domain" description="HTH araC/xylS-type" evidence="4">
    <location>
        <begin position="219"/>
        <end position="317"/>
    </location>
</feature>
<dbReference type="GO" id="GO:0003700">
    <property type="term" value="F:DNA-binding transcription factor activity"/>
    <property type="evidence" value="ECO:0007669"/>
    <property type="project" value="InterPro"/>
</dbReference>
<dbReference type="Gene3D" id="1.10.10.60">
    <property type="entry name" value="Homeodomain-like"/>
    <property type="match status" value="2"/>
</dbReference>
<dbReference type="GO" id="GO:0043565">
    <property type="term" value="F:sequence-specific DNA binding"/>
    <property type="evidence" value="ECO:0007669"/>
    <property type="project" value="InterPro"/>
</dbReference>
<dbReference type="PANTHER" id="PTHR47893:SF1">
    <property type="entry name" value="REGULATORY PROTEIN PCHR"/>
    <property type="match status" value="1"/>
</dbReference>
<sequence length="320" mass="36089">MKIKVVGPGFMAAFTEATGARLRGRFVDIPPHLGAGYITGFQWGNELRMMIRHYYLREAVEIDWTNELMHTQEHIVFRLSGIFPSLVTHSQPVPSEQPSILIARQAVSSLVSMPSNTSFGSVTISVSQTYLRQLFSPIDHPIVKTVLEAGDNFILETGISSSIIHAASGIVEQPVPESLERHYYKLKCEELLCYTMALLMEREALPMSRVHIDDIKALYAVKHQLQAYLHEAPAIALLASQAHMSEPKLRKLFKQTFGKGVFEYYQSMRMQKAAQLLRESGLTVSEVGYQLGFTNLSHFCRVFEQHMGTKPKKFSARQVS</sequence>
<evidence type="ECO:0000259" key="4">
    <source>
        <dbReference type="PROSITE" id="PS01124"/>
    </source>
</evidence>
<keyword evidence="2 5" id="KW-0238">DNA-binding</keyword>
<gene>
    <name evidence="5" type="ORF">SAMN05216167_13724</name>
</gene>
<dbReference type="STRING" id="662367.SAMN05216167_13724"/>
<evidence type="ECO:0000256" key="1">
    <source>
        <dbReference type="ARBA" id="ARBA00023015"/>
    </source>
</evidence>
<dbReference type="SUPFAM" id="SSF46689">
    <property type="entry name" value="Homeodomain-like"/>
    <property type="match status" value="1"/>
</dbReference>
<dbReference type="RefSeq" id="WP_093834679.1">
    <property type="nucleotide sequence ID" value="NZ_FOLQ01000037.1"/>
</dbReference>
<dbReference type="PRINTS" id="PR00032">
    <property type="entry name" value="HTHARAC"/>
</dbReference>
<reference evidence="5 6" key="1">
    <citation type="submission" date="2016-10" db="EMBL/GenBank/DDBJ databases">
        <authorList>
            <person name="de Groot N.N."/>
        </authorList>
    </citation>
    <scope>NUCLEOTIDE SEQUENCE [LARGE SCALE GENOMIC DNA]</scope>
    <source>
        <strain evidence="5 6">DSM 26130</strain>
    </source>
</reference>
<dbReference type="AlphaFoldDB" id="A0A1I2H084"/>
<keyword evidence="3" id="KW-0804">Transcription</keyword>
<evidence type="ECO:0000313" key="5">
    <source>
        <dbReference type="EMBL" id="SFF23664.1"/>
    </source>
</evidence>